<dbReference type="EMBL" id="JAQMWT010000191">
    <property type="protein sequence ID" value="KAJ8607877.1"/>
    <property type="molecule type" value="Genomic_DNA"/>
</dbReference>
<dbReference type="AlphaFoldDB" id="A0AAD7UI94"/>
<evidence type="ECO:0000256" key="1">
    <source>
        <dbReference type="SAM" id="Phobius"/>
    </source>
</evidence>
<organism evidence="2 3">
    <name type="scientific">Chrysophaeum taylorii</name>
    <dbReference type="NCBI Taxonomy" id="2483200"/>
    <lineage>
        <taxon>Eukaryota</taxon>
        <taxon>Sar</taxon>
        <taxon>Stramenopiles</taxon>
        <taxon>Ochrophyta</taxon>
        <taxon>Pelagophyceae</taxon>
        <taxon>Pelagomonadales</taxon>
        <taxon>Pelagomonadaceae</taxon>
        <taxon>Chrysophaeum</taxon>
    </lineage>
</organism>
<reference evidence="2" key="1">
    <citation type="submission" date="2023-01" db="EMBL/GenBank/DDBJ databases">
        <title>Metagenome sequencing of chrysophaentin producing Chrysophaeum taylorii.</title>
        <authorList>
            <person name="Davison J."/>
            <person name="Bewley C."/>
        </authorList>
    </citation>
    <scope>NUCLEOTIDE SEQUENCE</scope>
    <source>
        <strain evidence="2">NIES-1699</strain>
    </source>
</reference>
<comment type="caution">
    <text evidence="2">The sequence shown here is derived from an EMBL/GenBank/DDBJ whole genome shotgun (WGS) entry which is preliminary data.</text>
</comment>
<dbReference type="Proteomes" id="UP001230188">
    <property type="component" value="Unassembled WGS sequence"/>
</dbReference>
<feature type="transmembrane region" description="Helical" evidence="1">
    <location>
        <begin position="148"/>
        <end position="167"/>
    </location>
</feature>
<gene>
    <name evidence="2" type="ORF">CTAYLR_008908</name>
</gene>
<keyword evidence="3" id="KW-1185">Reference proteome</keyword>
<feature type="transmembrane region" description="Helical" evidence="1">
    <location>
        <begin position="39"/>
        <end position="56"/>
    </location>
</feature>
<evidence type="ECO:0000313" key="2">
    <source>
        <dbReference type="EMBL" id="KAJ8607877.1"/>
    </source>
</evidence>
<feature type="transmembrane region" description="Helical" evidence="1">
    <location>
        <begin position="120"/>
        <end position="142"/>
    </location>
</feature>
<name>A0AAD7UI94_9STRA</name>
<protein>
    <submittedName>
        <fullName evidence="2">Uncharacterized protein</fullName>
    </submittedName>
</protein>
<keyword evidence="1" id="KW-0472">Membrane</keyword>
<keyword evidence="1" id="KW-1133">Transmembrane helix</keyword>
<keyword evidence="1" id="KW-0812">Transmembrane</keyword>
<evidence type="ECO:0000313" key="3">
    <source>
        <dbReference type="Proteomes" id="UP001230188"/>
    </source>
</evidence>
<sequence length="202" mass="22256">MITADVAQLESSLHQLTLQIREKELSVFTRNLGVLGTKATFLCGLGFSGLTMVPSWQRSSAPTRLALASFYTLDSLSIAFNLSTITLATWCMIFGPALAIRGPTGSMSRAIGGLFEERRVALRLFWLGNLFILLASIALGWVKFDRDIAISITLVLVSFILALAYYITQVTAPRFQLSEAQNLATEQRYADAKVIRPILHNV</sequence>
<feature type="transmembrane region" description="Helical" evidence="1">
    <location>
        <begin position="76"/>
        <end position="99"/>
    </location>
</feature>
<proteinExistence type="predicted"/>
<accession>A0AAD7UI94</accession>